<dbReference type="Pfam" id="PF07833">
    <property type="entry name" value="Cu_amine_oxidN1"/>
    <property type="match status" value="1"/>
</dbReference>
<dbReference type="InterPro" id="IPR012854">
    <property type="entry name" value="Cu_amine_oxidase-like_N"/>
</dbReference>
<protein>
    <submittedName>
        <fullName evidence="3">Copper amine oxidase-like protein</fullName>
    </submittedName>
</protein>
<feature type="chain" id="PRO_5021836519" evidence="1">
    <location>
        <begin position="24"/>
        <end position="437"/>
    </location>
</feature>
<keyword evidence="1" id="KW-0732">Signal</keyword>
<evidence type="ECO:0000259" key="2">
    <source>
        <dbReference type="Pfam" id="PF07833"/>
    </source>
</evidence>
<dbReference type="Proteomes" id="UP000315343">
    <property type="component" value="Unassembled WGS sequence"/>
</dbReference>
<reference evidence="3 4" key="1">
    <citation type="submission" date="2019-07" db="EMBL/GenBank/DDBJ databases">
        <title>Genomic Encyclopedia of Type Strains, Phase I: the one thousand microbial genomes (KMG-I) project.</title>
        <authorList>
            <person name="Kyrpides N."/>
        </authorList>
    </citation>
    <scope>NUCLEOTIDE SEQUENCE [LARGE SCALE GENOMIC DNA]</scope>
    <source>
        <strain evidence="3 4">DSM 13558</strain>
    </source>
</reference>
<keyword evidence="4" id="KW-1185">Reference proteome</keyword>
<evidence type="ECO:0000313" key="4">
    <source>
        <dbReference type="Proteomes" id="UP000315343"/>
    </source>
</evidence>
<organism evidence="3 4">
    <name type="scientific">Sedimentibacter saalensis</name>
    <dbReference type="NCBI Taxonomy" id="130788"/>
    <lineage>
        <taxon>Bacteria</taxon>
        <taxon>Bacillati</taxon>
        <taxon>Bacillota</taxon>
        <taxon>Tissierellia</taxon>
        <taxon>Sedimentibacter</taxon>
    </lineage>
</organism>
<feature type="domain" description="Copper amine oxidase-like N-terminal" evidence="2">
    <location>
        <begin position="47"/>
        <end position="143"/>
    </location>
</feature>
<accession>A0A562J4M1</accession>
<dbReference type="OrthoDB" id="2379109at2"/>
<dbReference type="InterPro" id="IPR036582">
    <property type="entry name" value="Mao_N_sf"/>
</dbReference>
<dbReference type="AlphaFoldDB" id="A0A562J4M1"/>
<name>A0A562J4M1_9FIRM</name>
<comment type="caution">
    <text evidence="3">The sequence shown here is derived from an EMBL/GenBank/DDBJ whole genome shotgun (WGS) entry which is preliminary data.</text>
</comment>
<evidence type="ECO:0000313" key="3">
    <source>
        <dbReference type="EMBL" id="TWH78128.1"/>
    </source>
</evidence>
<dbReference type="Gene3D" id="3.30.457.10">
    <property type="entry name" value="Copper amine oxidase-like, N-terminal domain"/>
    <property type="match status" value="1"/>
</dbReference>
<evidence type="ECO:0000256" key="1">
    <source>
        <dbReference type="SAM" id="SignalP"/>
    </source>
</evidence>
<dbReference type="SUPFAM" id="SSF55383">
    <property type="entry name" value="Copper amine oxidase, domain N"/>
    <property type="match status" value="1"/>
</dbReference>
<gene>
    <name evidence="3" type="ORF">LY60_02968</name>
</gene>
<proteinExistence type="predicted"/>
<dbReference type="InterPro" id="IPR046720">
    <property type="entry name" value="DUF6612"/>
</dbReference>
<sequence>MKKIVFVLSLVLVLIFTSVTAFADTTNEIIISIDSTKVEFNDSLGFPFVDENNRTLVPFRAALEKFGATVDWNNESRSAVAIKGDIKVEVPVEQNYIMKNGEKIATDTAAKIVNGRTYLPIRAVIEAFGSSVEWDQALNTVVITTTPVDAAAIFTEANNKSYDWKNYDATAEMHMSMNVPDDAGSVQAMHMKMNMLMTIFTNPMKAKINANMVMDVMGQQMSQPVMQMYLSADDKGYTTYMGMPDSQGALTWMKSTVEDEMFAMLMKYDQDKIEANKELMKKYIKDVKYFGKYTDDAGRTLLRMQYSMSTEIYKDLLGGYVEELSTSMSEQEEMTAKMLDELVSGKMGDLTFVVYIDEATKEFVKYEMDLSQMLSGMMSGMTDMLGDMSESDKAMLNSMKVTMVMEISNVNKATAFEIPAEALKAPEMPKVTEETAQ</sequence>
<dbReference type="EMBL" id="VLKH01000010">
    <property type="protein sequence ID" value="TWH78128.1"/>
    <property type="molecule type" value="Genomic_DNA"/>
</dbReference>
<feature type="signal peptide" evidence="1">
    <location>
        <begin position="1"/>
        <end position="23"/>
    </location>
</feature>
<dbReference type="Pfam" id="PF20316">
    <property type="entry name" value="DUF6612"/>
    <property type="match status" value="1"/>
</dbReference>
<dbReference type="RefSeq" id="WP_145085367.1">
    <property type="nucleotide sequence ID" value="NZ_VLKH01000010.1"/>
</dbReference>